<feature type="domain" description="N-acetyltransferase" evidence="6">
    <location>
        <begin position="1"/>
        <end position="143"/>
    </location>
</feature>
<organism evidence="7 8">
    <name type="scientific">Candidatus Limadaptatus stercoripullorum</name>
    <dbReference type="NCBI Taxonomy" id="2840846"/>
    <lineage>
        <taxon>Bacteria</taxon>
        <taxon>Bacillati</taxon>
        <taxon>Bacillota</taxon>
        <taxon>Clostridia</taxon>
        <taxon>Eubacteriales</taxon>
        <taxon>Candidatus Limadaptatus</taxon>
    </lineage>
</organism>
<dbReference type="InterPro" id="IPR050680">
    <property type="entry name" value="YpeA/RimI_acetyltransf"/>
</dbReference>
<name>A0A9D1NA22_9FIRM</name>
<dbReference type="PANTHER" id="PTHR43420:SF44">
    <property type="entry name" value="ACETYLTRANSFERASE YPEA"/>
    <property type="match status" value="1"/>
</dbReference>
<comment type="similarity">
    <text evidence="1 5">Belongs to the acetyltransferase family. RimI subfamily.</text>
</comment>
<reference evidence="7" key="1">
    <citation type="submission" date="2020-10" db="EMBL/GenBank/DDBJ databases">
        <authorList>
            <person name="Gilroy R."/>
        </authorList>
    </citation>
    <scope>NUCLEOTIDE SEQUENCE</scope>
    <source>
        <strain evidence="7">10406</strain>
    </source>
</reference>
<keyword evidence="2 5" id="KW-0963">Cytoplasm</keyword>
<dbReference type="InterPro" id="IPR016181">
    <property type="entry name" value="Acyl_CoA_acyltransferase"/>
</dbReference>
<dbReference type="SUPFAM" id="SSF55729">
    <property type="entry name" value="Acyl-CoA N-acyltransferases (Nat)"/>
    <property type="match status" value="1"/>
</dbReference>
<comment type="catalytic activity">
    <reaction evidence="5">
        <text>N-terminal L-alanyl-[ribosomal protein bS18] + acetyl-CoA = N-terminal N(alpha)-acetyl-L-alanyl-[ribosomal protein bS18] + CoA + H(+)</text>
        <dbReference type="Rhea" id="RHEA:43756"/>
        <dbReference type="Rhea" id="RHEA-COMP:10676"/>
        <dbReference type="Rhea" id="RHEA-COMP:10677"/>
        <dbReference type="ChEBI" id="CHEBI:15378"/>
        <dbReference type="ChEBI" id="CHEBI:57287"/>
        <dbReference type="ChEBI" id="CHEBI:57288"/>
        <dbReference type="ChEBI" id="CHEBI:64718"/>
        <dbReference type="ChEBI" id="CHEBI:83683"/>
        <dbReference type="EC" id="2.3.1.266"/>
    </reaction>
</comment>
<accession>A0A9D1NA22</accession>
<dbReference type="AlphaFoldDB" id="A0A9D1NA22"/>
<protein>
    <recommendedName>
        <fullName evidence="5">[Ribosomal protein bS18]-alanine N-acetyltransferase</fullName>
        <ecNumber evidence="5">2.3.1.266</ecNumber>
    </recommendedName>
</protein>
<dbReference type="InterPro" id="IPR006464">
    <property type="entry name" value="AcTrfase_RimI/Ard1"/>
</dbReference>
<dbReference type="GO" id="GO:0005840">
    <property type="term" value="C:ribosome"/>
    <property type="evidence" value="ECO:0007669"/>
    <property type="project" value="UniProtKB-KW"/>
</dbReference>
<dbReference type="CDD" id="cd04301">
    <property type="entry name" value="NAT_SF"/>
    <property type="match status" value="1"/>
</dbReference>
<evidence type="ECO:0000313" key="7">
    <source>
        <dbReference type="EMBL" id="HIU98848.1"/>
    </source>
</evidence>
<dbReference type="GO" id="GO:0008999">
    <property type="term" value="F:protein-N-terminal-alanine acetyltransferase activity"/>
    <property type="evidence" value="ECO:0007669"/>
    <property type="project" value="UniProtKB-EC"/>
</dbReference>
<evidence type="ECO:0000256" key="2">
    <source>
        <dbReference type="ARBA" id="ARBA00022490"/>
    </source>
</evidence>
<keyword evidence="7" id="KW-0687">Ribonucleoprotein</keyword>
<keyword evidence="3" id="KW-0808">Transferase</keyword>
<comment type="function">
    <text evidence="5">Acetylates the N-terminal alanine of ribosomal protein bS18.</text>
</comment>
<dbReference type="GO" id="GO:0005737">
    <property type="term" value="C:cytoplasm"/>
    <property type="evidence" value="ECO:0007669"/>
    <property type="project" value="UniProtKB-SubCell"/>
</dbReference>
<comment type="caution">
    <text evidence="7">The sequence shown here is derived from an EMBL/GenBank/DDBJ whole genome shotgun (WGS) entry which is preliminary data.</text>
</comment>
<evidence type="ECO:0000259" key="6">
    <source>
        <dbReference type="PROSITE" id="PS51186"/>
    </source>
</evidence>
<gene>
    <name evidence="7" type="primary">rimI</name>
    <name evidence="7" type="ORF">IAC73_03285</name>
</gene>
<dbReference type="PROSITE" id="PS51186">
    <property type="entry name" value="GNAT"/>
    <property type="match status" value="1"/>
</dbReference>
<dbReference type="EMBL" id="DVOE01000049">
    <property type="protein sequence ID" value="HIU98848.1"/>
    <property type="molecule type" value="Genomic_DNA"/>
</dbReference>
<proteinExistence type="inferred from homology"/>
<dbReference type="Gene3D" id="3.40.630.30">
    <property type="match status" value="1"/>
</dbReference>
<reference evidence="7" key="2">
    <citation type="journal article" date="2021" name="PeerJ">
        <title>Extensive microbial diversity within the chicken gut microbiome revealed by metagenomics and culture.</title>
        <authorList>
            <person name="Gilroy R."/>
            <person name="Ravi A."/>
            <person name="Getino M."/>
            <person name="Pursley I."/>
            <person name="Horton D.L."/>
            <person name="Alikhan N.F."/>
            <person name="Baker D."/>
            <person name="Gharbi K."/>
            <person name="Hall N."/>
            <person name="Watson M."/>
            <person name="Adriaenssens E.M."/>
            <person name="Foster-Nyarko E."/>
            <person name="Jarju S."/>
            <person name="Secka A."/>
            <person name="Antonio M."/>
            <person name="Oren A."/>
            <person name="Chaudhuri R.R."/>
            <person name="La Ragione R."/>
            <person name="Hildebrand F."/>
            <person name="Pallen M.J."/>
        </authorList>
    </citation>
    <scope>NUCLEOTIDE SEQUENCE</scope>
    <source>
        <strain evidence="7">10406</strain>
    </source>
</reference>
<evidence type="ECO:0000256" key="5">
    <source>
        <dbReference type="RuleBase" id="RU363094"/>
    </source>
</evidence>
<dbReference type="NCBIfam" id="TIGR01575">
    <property type="entry name" value="rimI"/>
    <property type="match status" value="1"/>
</dbReference>
<dbReference type="EC" id="2.3.1.266" evidence="5"/>
<dbReference type="PANTHER" id="PTHR43420">
    <property type="entry name" value="ACETYLTRANSFERASE"/>
    <property type="match status" value="1"/>
</dbReference>
<dbReference type="Pfam" id="PF00583">
    <property type="entry name" value="Acetyltransf_1"/>
    <property type="match status" value="1"/>
</dbReference>
<keyword evidence="7" id="KW-0689">Ribosomal protein</keyword>
<dbReference type="InterPro" id="IPR000182">
    <property type="entry name" value="GNAT_dom"/>
</dbReference>
<evidence type="ECO:0000256" key="4">
    <source>
        <dbReference type="ARBA" id="ARBA00023315"/>
    </source>
</evidence>
<keyword evidence="4" id="KW-0012">Acyltransferase</keyword>
<evidence type="ECO:0000256" key="3">
    <source>
        <dbReference type="ARBA" id="ARBA00022679"/>
    </source>
</evidence>
<comment type="subcellular location">
    <subcellularLocation>
        <location evidence="5">Cytoplasm</location>
    </subcellularLocation>
</comment>
<dbReference type="Proteomes" id="UP000886857">
    <property type="component" value="Unassembled WGS sequence"/>
</dbReference>
<evidence type="ECO:0000313" key="8">
    <source>
        <dbReference type="Proteomes" id="UP000886857"/>
    </source>
</evidence>
<evidence type="ECO:0000256" key="1">
    <source>
        <dbReference type="ARBA" id="ARBA00005395"/>
    </source>
</evidence>
<sequence>MKLEPLRFEHLQQMAEIESEAFDMPWTVNMFIPELSAPEATYLVGTREGEVLCYGGFHSVLDEAHITNIAVKSGERGRGLGKMLMSALLEKAKEKGARTVTLEVRSDNFPAIGMYTQFGFEVRGIRKKYYGNKFDALIMTLEM</sequence>